<feature type="transmembrane region" description="Helical" evidence="2">
    <location>
        <begin position="241"/>
        <end position="262"/>
    </location>
</feature>
<evidence type="ECO:0000256" key="1">
    <source>
        <dbReference type="SAM" id="MobiDB-lite"/>
    </source>
</evidence>
<name>A0A2A2KWT6_9BILA</name>
<feature type="transmembrane region" description="Helical" evidence="2">
    <location>
        <begin position="309"/>
        <end position="329"/>
    </location>
</feature>
<dbReference type="GO" id="GO:0005230">
    <property type="term" value="F:extracellular ligand-gated monoatomic ion channel activity"/>
    <property type="evidence" value="ECO:0007669"/>
    <property type="project" value="InterPro"/>
</dbReference>
<dbReference type="InterPro" id="IPR036734">
    <property type="entry name" value="Neur_chan_lig-bd_sf"/>
</dbReference>
<dbReference type="InterPro" id="IPR006202">
    <property type="entry name" value="Neur_chan_lig-bd"/>
</dbReference>
<dbReference type="EMBL" id="LIAE01007576">
    <property type="protein sequence ID" value="PAV78342.1"/>
    <property type="molecule type" value="Genomic_DNA"/>
</dbReference>
<dbReference type="CDD" id="cd18989">
    <property type="entry name" value="LGIC_ECD_cation"/>
    <property type="match status" value="1"/>
</dbReference>
<dbReference type="Proteomes" id="UP000218231">
    <property type="component" value="Unassembled WGS sequence"/>
</dbReference>
<feature type="transmembrane region" description="Helical" evidence="2">
    <location>
        <begin position="494"/>
        <end position="512"/>
    </location>
</feature>
<feature type="compositionally biased region" description="Basic and acidic residues" evidence="1">
    <location>
        <begin position="397"/>
        <end position="410"/>
    </location>
</feature>
<feature type="domain" description="Neurotransmitter-gated ion-channel ligand-binding" evidence="3">
    <location>
        <begin position="3"/>
        <end position="163"/>
    </location>
</feature>
<feature type="compositionally biased region" description="Polar residues" evidence="1">
    <location>
        <begin position="437"/>
        <end position="446"/>
    </location>
</feature>
<evidence type="ECO:0000313" key="4">
    <source>
        <dbReference type="EMBL" id="PAV78342.1"/>
    </source>
</evidence>
<dbReference type="Gene3D" id="2.70.170.10">
    <property type="entry name" value="Neurotransmitter-gated ion-channel ligand-binding domain"/>
    <property type="match status" value="1"/>
</dbReference>
<dbReference type="Pfam" id="PF02931">
    <property type="entry name" value="Neur_chan_LBD"/>
    <property type="match status" value="1"/>
</dbReference>
<keyword evidence="2" id="KW-0472">Membrane</keyword>
<dbReference type="STRING" id="2018661.A0A2A2KWT6"/>
<accession>A0A2A2KWT6</accession>
<dbReference type="AlphaFoldDB" id="A0A2A2KWT6"/>
<feature type="region of interest" description="Disordered" evidence="1">
    <location>
        <begin position="395"/>
        <end position="425"/>
    </location>
</feature>
<evidence type="ECO:0000256" key="2">
    <source>
        <dbReference type="SAM" id="Phobius"/>
    </source>
</evidence>
<dbReference type="PANTHER" id="PTHR18945">
    <property type="entry name" value="NEUROTRANSMITTER GATED ION CHANNEL"/>
    <property type="match status" value="1"/>
</dbReference>
<gene>
    <name evidence="4" type="ORF">WR25_24773</name>
</gene>
<proteinExistence type="predicted"/>
<dbReference type="SUPFAM" id="SSF63712">
    <property type="entry name" value="Nicotinic receptor ligand binding domain-like"/>
    <property type="match status" value="1"/>
</dbReference>
<feature type="transmembrane region" description="Helical" evidence="2">
    <location>
        <begin position="268"/>
        <end position="288"/>
    </location>
</feature>
<keyword evidence="5" id="KW-1185">Reference proteome</keyword>
<organism evidence="4 5">
    <name type="scientific">Diploscapter pachys</name>
    <dbReference type="NCBI Taxonomy" id="2018661"/>
    <lineage>
        <taxon>Eukaryota</taxon>
        <taxon>Metazoa</taxon>
        <taxon>Ecdysozoa</taxon>
        <taxon>Nematoda</taxon>
        <taxon>Chromadorea</taxon>
        <taxon>Rhabditida</taxon>
        <taxon>Rhabditina</taxon>
        <taxon>Rhabditomorpha</taxon>
        <taxon>Rhabditoidea</taxon>
        <taxon>Rhabditidae</taxon>
        <taxon>Diploscapter</taxon>
    </lineage>
</organism>
<dbReference type="OrthoDB" id="5975154at2759"/>
<keyword evidence="2" id="KW-1133">Transmembrane helix</keyword>
<evidence type="ECO:0000259" key="3">
    <source>
        <dbReference type="Pfam" id="PF02931"/>
    </source>
</evidence>
<dbReference type="GO" id="GO:0004888">
    <property type="term" value="F:transmembrane signaling receptor activity"/>
    <property type="evidence" value="ECO:0007669"/>
    <property type="project" value="InterPro"/>
</dbReference>
<comment type="caution">
    <text evidence="4">The sequence shown here is derived from an EMBL/GenBank/DDBJ whole genome shotgun (WGS) entry which is preliminary data.</text>
</comment>
<feature type="compositionally biased region" description="Low complexity" evidence="1">
    <location>
        <begin position="457"/>
        <end position="470"/>
    </location>
</feature>
<dbReference type="GO" id="GO:0016020">
    <property type="term" value="C:membrane"/>
    <property type="evidence" value="ECO:0007669"/>
    <property type="project" value="InterPro"/>
</dbReference>
<dbReference type="InterPro" id="IPR006201">
    <property type="entry name" value="Neur_channel"/>
</dbReference>
<keyword evidence="2" id="KW-0812">Transmembrane</keyword>
<sequence length="513" mass="58228">MTILKGYNSKHRPVKKDSTTVNVNVYMAIHHIEKIDEYEQTMTVHGNLWATWTDEYLVWSPKEWNNTYKVAIDTWRIWQPALALYNSAKGNSWHIYMHGMPAMVSNNGRVWATGAFTFYVTCQFDFSDWPNDEQECPIVLADWVYDLSKVNLSDPAGEKEYNKPTIKLSYDPAERDIGADGSTSEPPAIKKHVSGWEVTESWRKHCYWGPSGCTPEMPDGQPEWYWSLLEFGVKMKRHQPYFAVTILLPTLVTCYLTLMTFFLDTHSIILGLLIFNLCLQGLFGWQMIRDLPPGSGGVPKIVVLYSINMLATLFLFLLISIFEFLLVLLPDDYDFGFDLREIAKKCQLPAIFTKRGISFDPQQIFNPMSPTYTEDPKEFNSPLASTPFTSSALQMDNRAEEEQQKNHVGDDDGQQLISTSESSSSLIPLETALQIEEGQSSVASTSSDERDSPISKPTTSQGPTSPSSTPFGASAQEYEPLTPLGEQLFTFRRLLLIVYGLIYLVFIPYTFVF</sequence>
<feature type="region of interest" description="Disordered" evidence="1">
    <location>
        <begin position="437"/>
        <end position="475"/>
    </location>
</feature>
<protein>
    <recommendedName>
        <fullName evidence="3">Neurotransmitter-gated ion-channel ligand-binding domain-containing protein</fullName>
    </recommendedName>
</protein>
<evidence type="ECO:0000313" key="5">
    <source>
        <dbReference type="Proteomes" id="UP000218231"/>
    </source>
</evidence>
<reference evidence="4 5" key="1">
    <citation type="journal article" date="2017" name="Curr. Biol.">
        <title>Genome architecture and evolution of a unichromosomal asexual nematode.</title>
        <authorList>
            <person name="Fradin H."/>
            <person name="Zegar C."/>
            <person name="Gutwein M."/>
            <person name="Lucas J."/>
            <person name="Kovtun M."/>
            <person name="Corcoran D."/>
            <person name="Baugh L.R."/>
            <person name="Kiontke K."/>
            <person name="Gunsalus K."/>
            <person name="Fitch D.H."/>
            <person name="Piano F."/>
        </authorList>
    </citation>
    <scope>NUCLEOTIDE SEQUENCE [LARGE SCALE GENOMIC DNA]</scope>
    <source>
        <strain evidence="4">PF1309</strain>
    </source>
</reference>